<proteinExistence type="predicted"/>
<evidence type="ECO:0000313" key="2">
    <source>
        <dbReference type="Proteomes" id="UP001208690"/>
    </source>
</evidence>
<keyword evidence="2" id="KW-1185">Reference proteome</keyword>
<name>A0ABT3BD90_9RHOB</name>
<gene>
    <name evidence="1" type="ORF">MUB52_08810</name>
</gene>
<dbReference type="InterPro" id="IPR032347">
    <property type="entry name" value="DUF4864"/>
</dbReference>
<dbReference type="Pfam" id="PF16156">
    <property type="entry name" value="DUF4864"/>
    <property type="match status" value="1"/>
</dbReference>
<sequence>MIIGAVFALGLATAVPAQEADIRATINSQLDAFQADDFGAAFEFASPNIQRLFGTPENFQRMVTQGYPMVWRPADVRYLELREEGSTYAQRVMITDRQGRVHVLEYRMLETGAGWRINGVQILDSSEFAA</sequence>
<protein>
    <submittedName>
        <fullName evidence="1">DUF4864 domain-containing protein</fullName>
    </submittedName>
</protein>
<evidence type="ECO:0000313" key="1">
    <source>
        <dbReference type="EMBL" id="MCV3271527.1"/>
    </source>
</evidence>
<organism evidence="1 2">
    <name type="scientific">Roseobacter sinensis</name>
    <dbReference type="NCBI Taxonomy" id="2931391"/>
    <lineage>
        <taxon>Bacteria</taxon>
        <taxon>Pseudomonadati</taxon>
        <taxon>Pseudomonadota</taxon>
        <taxon>Alphaproteobacteria</taxon>
        <taxon>Rhodobacterales</taxon>
        <taxon>Roseobacteraceae</taxon>
        <taxon>Roseobacter</taxon>
    </lineage>
</organism>
<reference evidence="1 2" key="1">
    <citation type="submission" date="2022-04" db="EMBL/GenBank/DDBJ databases">
        <title>Roseobacter sp. WL0113 is a bacterium isolated from neritic sediment.</title>
        <authorList>
            <person name="Wang L."/>
            <person name="He W."/>
            <person name="Zhang D.-F."/>
        </authorList>
    </citation>
    <scope>NUCLEOTIDE SEQUENCE [LARGE SCALE GENOMIC DNA]</scope>
    <source>
        <strain evidence="1 2">WL0113</strain>
    </source>
</reference>
<dbReference type="Proteomes" id="UP001208690">
    <property type="component" value="Unassembled WGS sequence"/>
</dbReference>
<comment type="caution">
    <text evidence="1">The sequence shown here is derived from an EMBL/GenBank/DDBJ whole genome shotgun (WGS) entry which is preliminary data.</text>
</comment>
<dbReference type="EMBL" id="JALIEB010000004">
    <property type="protein sequence ID" value="MCV3271527.1"/>
    <property type="molecule type" value="Genomic_DNA"/>
</dbReference>
<accession>A0ABT3BD90</accession>